<comment type="catalytic activity">
    <reaction evidence="1">
        <text>2-phosphoglycolate + H2O = glycolate + phosphate</text>
        <dbReference type="Rhea" id="RHEA:14369"/>
        <dbReference type="ChEBI" id="CHEBI:15377"/>
        <dbReference type="ChEBI" id="CHEBI:29805"/>
        <dbReference type="ChEBI" id="CHEBI:43474"/>
        <dbReference type="ChEBI" id="CHEBI:58033"/>
        <dbReference type="EC" id="3.1.3.18"/>
    </reaction>
</comment>
<evidence type="ECO:0000313" key="7">
    <source>
        <dbReference type="Proteomes" id="UP000029846"/>
    </source>
</evidence>
<dbReference type="SFLD" id="SFLDG01135">
    <property type="entry name" value="C1.5.6:_HAD__Beta-PGM__Phospha"/>
    <property type="match status" value="1"/>
</dbReference>
<dbReference type="Pfam" id="PF00702">
    <property type="entry name" value="Hydrolase"/>
    <property type="match status" value="1"/>
</dbReference>
<dbReference type="InterPro" id="IPR006439">
    <property type="entry name" value="HAD-SF_hydro_IA"/>
</dbReference>
<dbReference type="OrthoDB" id="9797743at2"/>
<comment type="similarity">
    <text evidence="3">Belongs to the HAD-like hydrolase superfamily. CbbY/CbbZ/Gph/YieH family.</text>
</comment>
<accession>A0A099F1A9</accession>
<keyword evidence="7" id="KW-1185">Reference proteome</keyword>
<evidence type="ECO:0000256" key="1">
    <source>
        <dbReference type="ARBA" id="ARBA00000830"/>
    </source>
</evidence>
<dbReference type="SUPFAM" id="SSF56784">
    <property type="entry name" value="HAD-like"/>
    <property type="match status" value="1"/>
</dbReference>
<dbReference type="Proteomes" id="UP000029846">
    <property type="component" value="Unassembled WGS sequence"/>
</dbReference>
<organism evidence="5 7">
    <name type="scientific">Paracoccus halophilus</name>
    <dbReference type="NCBI Taxonomy" id="376733"/>
    <lineage>
        <taxon>Bacteria</taxon>
        <taxon>Pseudomonadati</taxon>
        <taxon>Pseudomonadota</taxon>
        <taxon>Alphaproteobacteria</taxon>
        <taxon>Rhodobacterales</taxon>
        <taxon>Paracoccaceae</taxon>
        <taxon>Paracoccus</taxon>
    </lineage>
</organism>
<evidence type="ECO:0000313" key="8">
    <source>
        <dbReference type="Proteomes" id="UP000182312"/>
    </source>
</evidence>
<dbReference type="PRINTS" id="PR00413">
    <property type="entry name" value="HADHALOGNASE"/>
</dbReference>
<reference evidence="5 7" key="1">
    <citation type="submission" date="2014-09" db="EMBL/GenBank/DDBJ databases">
        <authorList>
            <person name="McGinnis J.M."/>
            <person name="Wolfgang W.J."/>
        </authorList>
    </citation>
    <scope>NUCLEOTIDE SEQUENCE [LARGE SCALE GENOMIC DNA]</scope>
    <source>
        <strain evidence="5 7">JCM 14014</strain>
    </source>
</reference>
<dbReference type="EC" id="3.1.3.18" evidence="4"/>
<dbReference type="SFLD" id="SFLDS00003">
    <property type="entry name" value="Haloacid_Dehalogenase"/>
    <property type="match status" value="1"/>
</dbReference>
<dbReference type="Proteomes" id="UP000182312">
    <property type="component" value="Unassembled WGS sequence"/>
</dbReference>
<dbReference type="NCBIfam" id="TIGR01509">
    <property type="entry name" value="HAD-SF-IA-v3"/>
    <property type="match status" value="1"/>
</dbReference>
<dbReference type="PANTHER" id="PTHR43434">
    <property type="entry name" value="PHOSPHOGLYCOLATE PHOSPHATASE"/>
    <property type="match status" value="1"/>
</dbReference>
<keyword evidence="5" id="KW-0378">Hydrolase</keyword>
<dbReference type="InterPro" id="IPR050155">
    <property type="entry name" value="HAD-like_hydrolase_sf"/>
</dbReference>
<evidence type="ECO:0000313" key="5">
    <source>
        <dbReference type="EMBL" id="KGJ04264.1"/>
    </source>
</evidence>
<gene>
    <name evidence="5" type="ORF">IT41_11295</name>
    <name evidence="6" type="ORF">SAMN04487972_10973</name>
</gene>
<dbReference type="STRING" id="376733.SAMN04487972_10973"/>
<dbReference type="InterPro" id="IPR023198">
    <property type="entry name" value="PGP-like_dom2"/>
</dbReference>
<dbReference type="EMBL" id="FOJO01000009">
    <property type="protein sequence ID" value="SFA52206.1"/>
    <property type="molecule type" value="Genomic_DNA"/>
</dbReference>
<proteinExistence type="inferred from homology"/>
<evidence type="ECO:0000256" key="4">
    <source>
        <dbReference type="ARBA" id="ARBA00013078"/>
    </source>
</evidence>
<evidence type="ECO:0000313" key="6">
    <source>
        <dbReference type="EMBL" id="SFA52206.1"/>
    </source>
</evidence>
<dbReference type="InterPro" id="IPR036412">
    <property type="entry name" value="HAD-like_sf"/>
</dbReference>
<name>A0A099F1A9_9RHOB</name>
<comment type="pathway">
    <text evidence="2">Organic acid metabolism; glycolate biosynthesis; glycolate from 2-phosphoglycolate: step 1/1.</text>
</comment>
<dbReference type="EMBL" id="JRKN01000013">
    <property type="protein sequence ID" value="KGJ04264.1"/>
    <property type="molecule type" value="Genomic_DNA"/>
</dbReference>
<dbReference type="Gene3D" id="1.10.150.240">
    <property type="entry name" value="Putative phosphatase, domain 2"/>
    <property type="match status" value="1"/>
</dbReference>
<dbReference type="eggNOG" id="COG0637">
    <property type="taxonomic scope" value="Bacteria"/>
</dbReference>
<dbReference type="RefSeq" id="WP_036741079.1">
    <property type="nucleotide sequence ID" value="NZ_FOJO01000009.1"/>
</dbReference>
<evidence type="ECO:0000256" key="3">
    <source>
        <dbReference type="ARBA" id="ARBA00006171"/>
    </source>
</evidence>
<dbReference type="SFLD" id="SFLDG01129">
    <property type="entry name" value="C1.5:_HAD__Beta-PGM__Phosphata"/>
    <property type="match status" value="1"/>
</dbReference>
<dbReference type="InterPro" id="IPR023214">
    <property type="entry name" value="HAD_sf"/>
</dbReference>
<dbReference type="PANTHER" id="PTHR43434:SF1">
    <property type="entry name" value="PHOSPHOGLYCOLATE PHOSPHATASE"/>
    <property type="match status" value="1"/>
</dbReference>
<dbReference type="Gene3D" id="3.40.50.1000">
    <property type="entry name" value="HAD superfamily/HAD-like"/>
    <property type="match status" value="1"/>
</dbReference>
<dbReference type="GO" id="GO:0006281">
    <property type="term" value="P:DNA repair"/>
    <property type="evidence" value="ECO:0007669"/>
    <property type="project" value="TreeGrafter"/>
</dbReference>
<reference evidence="5 7" key="2">
    <citation type="submission" date="2014-10" db="EMBL/GenBank/DDBJ databases">
        <title>Paracoccus sanguinis sp. nov., isolated from clinical specimens of New York State patients.</title>
        <authorList>
            <person name="Mingle L.A."/>
            <person name="Cole J.A."/>
            <person name="Lapierre P."/>
            <person name="Musser K.A."/>
        </authorList>
    </citation>
    <scope>NUCLEOTIDE SEQUENCE [LARGE SCALE GENOMIC DNA]</scope>
    <source>
        <strain evidence="5 7">JCM 14014</strain>
    </source>
</reference>
<reference evidence="6 8" key="3">
    <citation type="submission" date="2016-10" db="EMBL/GenBank/DDBJ databases">
        <authorList>
            <person name="de Groot N.N."/>
        </authorList>
    </citation>
    <scope>NUCLEOTIDE SEQUENCE [LARGE SCALE GENOMIC DNA]</scope>
    <source>
        <strain evidence="6 8">CGMCC 1.6117</strain>
    </source>
</reference>
<dbReference type="GO" id="GO:0008967">
    <property type="term" value="F:phosphoglycolate phosphatase activity"/>
    <property type="evidence" value="ECO:0007669"/>
    <property type="project" value="UniProtKB-EC"/>
</dbReference>
<sequence length="214" mass="22675">MTPKAVIFDCDGVVVDSEPATLKLLRSELAERGLPLSEAQLAEGFIGHVMPDIATKARGLGADLPADWAERFYERLYAHLAQGVELIPGILQVLDRLEAAGIPFGIGSNGSERKMRVTLGQHPGLTERFQVVMSGQTIARPKPAPDLYLAVARSLGAAPDDCIVIEDSPTGARAARAAGIRCLGYAPHGNEPLAAEGATIFASMLDLPDLLGLR</sequence>
<protein>
    <recommendedName>
        <fullName evidence="4">phosphoglycolate phosphatase</fullName>
        <ecNumber evidence="4">3.1.3.18</ecNumber>
    </recommendedName>
</protein>
<evidence type="ECO:0000256" key="2">
    <source>
        <dbReference type="ARBA" id="ARBA00004818"/>
    </source>
</evidence>
<dbReference type="AlphaFoldDB" id="A0A099F1A9"/>